<dbReference type="PRINTS" id="PR00032">
    <property type="entry name" value="HTHARAC"/>
</dbReference>
<evidence type="ECO:0000313" key="5">
    <source>
        <dbReference type="EMBL" id="GIG15336.1"/>
    </source>
</evidence>
<organism evidence="5 6">
    <name type="scientific">Catellatospora methionotrophica</name>
    <dbReference type="NCBI Taxonomy" id="121620"/>
    <lineage>
        <taxon>Bacteria</taxon>
        <taxon>Bacillati</taxon>
        <taxon>Actinomycetota</taxon>
        <taxon>Actinomycetes</taxon>
        <taxon>Micromonosporales</taxon>
        <taxon>Micromonosporaceae</taxon>
        <taxon>Catellatospora</taxon>
    </lineage>
</organism>
<dbReference type="InterPro" id="IPR009057">
    <property type="entry name" value="Homeodomain-like_sf"/>
</dbReference>
<evidence type="ECO:0000259" key="4">
    <source>
        <dbReference type="PROSITE" id="PS01124"/>
    </source>
</evidence>
<sequence>MDSTAERAVKRVISVMETSLDEQLTIDDMAKVAMFSKFHFSRIFQRVTGISPGRFLSALRLQQAKQLLVSTSFNVSDISLRVGYTSVGTFSSRFTRSVGLSPTTYRKQRGITTHIASGGGYTAPDALATVRGVIRPHYGDQRELIFCGLFRDRIPEGRPISCTVLHEPGPYLLEKVPPGMWYLLVHSVPVGSPSLGKAVAADVAVGTHGPLTVRRGAMIDGADIELKPASALDPPVLMALLDVRTAALQRMAARAQAGGQPPRLAEPAAG</sequence>
<evidence type="ECO:0000256" key="2">
    <source>
        <dbReference type="ARBA" id="ARBA00023125"/>
    </source>
</evidence>
<dbReference type="GO" id="GO:0043565">
    <property type="term" value="F:sequence-specific DNA binding"/>
    <property type="evidence" value="ECO:0007669"/>
    <property type="project" value="InterPro"/>
</dbReference>
<dbReference type="Proteomes" id="UP000660339">
    <property type="component" value="Unassembled WGS sequence"/>
</dbReference>
<dbReference type="PANTHER" id="PTHR43280:SF28">
    <property type="entry name" value="HTH-TYPE TRANSCRIPTIONAL ACTIVATOR RHAS"/>
    <property type="match status" value="1"/>
</dbReference>
<dbReference type="InterPro" id="IPR018062">
    <property type="entry name" value="HTH_AraC-typ_CS"/>
</dbReference>
<gene>
    <name evidence="5" type="ORF">Cme02nite_36680</name>
</gene>
<comment type="caution">
    <text evidence="5">The sequence shown here is derived from an EMBL/GenBank/DDBJ whole genome shotgun (WGS) entry which is preliminary data.</text>
</comment>
<dbReference type="Gene3D" id="1.10.10.60">
    <property type="entry name" value="Homeodomain-like"/>
    <property type="match status" value="2"/>
</dbReference>
<evidence type="ECO:0000256" key="1">
    <source>
        <dbReference type="ARBA" id="ARBA00023015"/>
    </source>
</evidence>
<evidence type="ECO:0000256" key="3">
    <source>
        <dbReference type="ARBA" id="ARBA00023163"/>
    </source>
</evidence>
<dbReference type="EMBL" id="BONJ01000020">
    <property type="protein sequence ID" value="GIG15336.1"/>
    <property type="molecule type" value="Genomic_DNA"/>
</dbReference>
<dbReference type="PROSITE" id="PS00041">
    <property type="entry name" value="HTH_ARAC_FAMILY_1"/>
    <property type="match status" value="1"/>
</dbReference>
<dbReference type="AlphaFoldDB" id="A0A8J3LHM3"/>
<dbReference type="InterPro" id="IPR020449">
    <property type="entry name" value="Tscrpt_reg_AraC-type_HTH"/>
</dbReference>
<dbReference type="Pfam" id="PF12833">
    <property type="entry name" value="HTH_18"/>
    <property type="match status" value="1"/>
</dbReference>
<dbReference type="RefSeq" id="WP_166379763.1">
    <property type="nucleotide sequence ID" value="NZ_BAAATT010000005.1"/>
</dbReference>
<accession>A0A8J3LHM3</accession>
<dbReference type="PANTHER" id="PTHR43280">
    <property type="entry name" value="ARAC-FAMILY TRANSCRIPTIONAL REGULATOR"/>
    <property type="match status" value="1"/>
</dbReference>
<keyword evidence="6" id="KW-1185">Reference proteome</keyword>
<reference evidence="5" key="1">
    <citation type="submission" date="2021-01" db="EMBL/GenBank/DDBJ databases">
        <title>Whole genome shotgun sequence of Catellatospora methionotrophica NBRC 14553.</title>
        <authorList>
            <person name="Komaki H."/>
            <person name="Tamura T."/>
        </authorList>
    </citation>
    <scope>NUCLEOTIDE SEQUENCE</scope>
    <source>
        <strain evidence="5">NBRC 14553</strain>
    </source>
</reference>
<dbReference type="GO" id="GO:0003700">
    <property type="term" value="F:DNA-binding transcription factor activity"/>
    <property type="evidence" value="ECO:0007669"/>
    <property type="project" value="InterPro"/>
</dbReference>
<name>A0A8J3LHM3_9ACTN</name>
<feature type="domain" description="HTH araC/xylS-type" evidence="4">
    <location>
        <begin position="10"/>
        <end position="108"/>
    </location>
</feature>
<keyword evidence="1" id="KW-0805">Transcription regulation</keyword>
<dbReference type="InterPro" id="IPR018060">
    <property type="entry name" value="HTH_AraC"/>
</dbReference>
<proteinExistence type="predicted"/>
<dbReference type="PROSITE" id="PS01124">
    <property type="entry name" value="HTH_ARAC_FAMILY_2"/>
    <property type="match status" value="1"/>
</dbReference>
<keyword evidence="3" id="KW-0804">Transcription</keyword>
<dbReference type="SMART" id="SM00342">
    <property type="entry name" value="HTH_ARAC"/>
    <property type="match status" value="1"/>
</dbReference>
<keyword evidence="2" id="KW-0238">DNA-binding</keyword>
<dbReference type="SUPFAM" id="SSF46689">
    <property type="entry name" value="Homeodomain-like"/>
    <property type="match status" value="2"/>
</dbReference>
<evidence type="ECO:0000313" key="6">
    <source>
        <dbReference type="Proteomes" id="UP000660339"/>
    </source>
</evidence>
<protein>
    <submittedName>
        <fullName evidence="5">AraC family transcriptional regulator</fullName>
    </submittedName>
</protein>